<name>A0A251XB55_9GAMM</name>
<accession>A0A251XB55</accession>
<comment type="subunit">
    <text evidence="2">Monomer. Binds 30S ribosomal subunits, but not 50S ribosomal subunits or 70S ribosomes.</text>
</comment>
<dbReference type="GO" id="GO:0043024">
    <property type="term" value="F:ribosomal small subunit binding"/>
    <property type="evidence" value="ECO:0007669"/>
    <property type="project" value="TreeGrafter"/>
</dbReference>
<dbReference type="HAMAP" id="MF_00003">
    <property type="entry name" value="RbfA"/>
    <property type="match status" value="1"/>
</dbReference>
<comment type="caution">
    <text evidence="3">The sequence shown here is derived from an EMBL/GenBank/DDBJ whole genome shotgun (WGS) entry which is preliminary data.</text>
</comment>
<dbReference type="EMBL" id="MSLT01000006">
    <property type="protein sequence ID" value="OUD15306.1"/>
    <property type="molecule type" value="Genomic_DNA"/>
</dbReference>
<dbReference type="InterPro" id="IPR015946">
    <property type="entry name" value="KH_dom-like_a/b"/>
</dbReference>
<reference evidence="3 4" key="1">
    <citation type="submission" date="2016-12" db="EMBL/GenBank/DDBJ databases">
        <title>Thioflexothrix psekupsii D3 genome sequencing and assembly.</title>
        <authorList>
            <person name="Fomenkov A."/>
            <person name="Vincze T."/>
            <person name="Grabovich M."/>
            <person name="Anton B.P."/>
            <person name="Dubinina G."/>
            <person name="Orlova M."/>
            <person name="Belousova E."/>
            <person name="Roberts R.J."/>
        </authorList>
    </citation>
    <scope>NUCLEOTIDE SEQUENCE [LARGE SCALE GENOMIC DNA]</scope>
    <source>
        <strain evidence="3">D3</strain>
    </source>
</reference>
<dbReference type="InterPro" id="IPR000238">
    <property type="entry name" value="RbfA"/>
</dbReference>
<dbReference type="InterPro" id="IPR023799">
    <property type="entry name" value="RbfA_dom_sf"/>
</dbReference>
<dbReference type="PROSITE" id="PS01319">
    <property type="entry name" value="RBFA"/>
    <property type="match status" value="1"/>
</dbReference>
<dbReference type="GO" id="GO:0030490">
    <property type="term" value="P:maturation of SSU-rRNA"/>
    <property type="evidence" value="ECO:0007669"/>
    <property type="project" value="UniProtKB-UniRule"/>
</dbReference>
<keyword evidence="2" id="KW-0963">Cytoplasm</keyword>
<comment type="function">
    <text evidence="2">One of several proteins that assist in the late maturation steps of the functional core of the 30S ribosomal subunit. Associates with free 30S ribosomal subunits (but not with 30S subunits that are part of 70S ribosomes or polysomes). Required for efficient processing of 16S rRNA. May interact with the 5'-terminal helix region of 16S rRNA.</text>
</comment>
<dbReference type="Proteomes" id="UP000194798">
    <property type="component" value="Unassembled WGS sequence"/>
</dbReference>
<dbReference type="Gene3D" id="3.30.300.20">
    <property type="match status" value="1"/>
</dbReference>
<dbReference type="Pfam" id="PF02033">
    <property type="entry name" value="RBFA"/>
    <property type="match status" value="1"/>
</dbReference>
<comment type="similarity">
    <text evidence="2">Belongs to the RbfA family.</text>
</comment>
<gene>
    <name evidence="2" type="primary">rbfA</name>
    <name evidence="3" type="ORF">TPSD3_01895</name>
</gene>
<evidence type="ECO:0000313" key="3">
    <source>
        <dbReference type="EMBL" id="OUD15306.1"/>
    </source>
</evidence>
<organism evidence="3 4">
    <name type="scientific">Thioflexithrix psekupsensis</name>
    <dbReference type="NCBI Taxonomy" id="1570016"/>
    <lineage>
        <taxon>Bacteria</taxon>
        <taxon>Pseudomonadati</taxon>
        <taxon>Pseudomonadota</taxon>
        <taxon>Gammaproteobacteria</taxon>
        <taxon>Thiotrichales</taxon>
        <taxon>Thioflexithrix</taxon>
    </lineage>
</organism>
<keyword evidence="1 2" id="KW-0690">Ribosome biogenesis</keyword>
<dbReference type="NCBIfam" id="TIGR00082">
    <property type="entry name" value="rbfA"/>
    <property type="match status" value="1"/>
</dbReference>
<dbReference type="GO" id="GO:0005829">
    <property type="term" value="C:cytosol"/>
    <property type="evidence" value="ECO:0007669"/>
    <property type="project" value="TreeGrafter"/>
</dbReference>
<dbReference type="AlphaFoldDB" id="A0A251XB55"/>
<dbReference type="RefSeq" id="WP_086486899.1">
    <property type="nucleotide sequence ID" value="NZ_MSLT01000006.1"/>
</dbReference>
<dbReference type="SUPFAM" id="SSF89919">
    <property type="entry name" value="Ribosome-binding factor A, RbfA"/>
    <property type="match status" value="1"/>
</dbReference>
<dbReference type="PANTHER" id="PTHR33515:SF1">
    <property type="entry name" value="RIBOSOME-BINDING FACTOR A, CHLOROPLASTIC-RELATED"/>
    <property type="match status" value="1"/>
</dbReference>
<sequence length="120" mass="13854">MPKEFSRTQRIAHLFQRELADIISREIQHQALGLITISAVDVSPDLKNAKIYITSLNSALTHSEISDYLNQQSSLLRHLLAQRLKDMRYMPRLQFIYDESVEYGSRLSALIDSLHPDTKK</sequence>
<evidence type="ECO:0000256" key="1">
    <source>
        <dbReference type="ARBA" id="ARBA00022517"/>
    </source>
</evidence>
<comment type="subcellular location">
    <subcellularLocation>
        <location evidence="2">Cytoplasm</location>
    </subcellularLocation>
</comment>
<evidence type="ECO:0000313" key="4">
    <source>
        <dbReference type="Proteomes" id="UP000194798"/>
    </source>
</evidence>
<proteinExistence type="inferred from homology"/>
<dbReference type="PANTHER" id="PTHR33515">
    <property type="entry name" value="RIBOSOME-BINDING FACTOR A, CHLOROPLASTIC-RELATED"/>
    <property type="match status" value="1"/>
</dbReference>
<protein>
    <recommendedName>
        <fullName evidence="2">Ribosome-binding factor A</fullName>
    </recommendedName>
</protein>
<evidence type="ECO:0000256" key="2">
    <source>
        <dbReference type="HAMAP-Rule" id="MF_00003"/>
    </source>
</evidence>
<dbReference type="OrthoDB" id="307788at2"/>
<dbReference type="InterPro" id="IPR020053">
    <property type="entry name" value="Ribosome-bd_factorA_CS"/>
</dbReference>
<keyword evidence="4" id="KW-1185">Reference proteome</keyword>